<name>A0ACC4CG61_POPAL</name>
<evidence type="ECO:0000313" key="1">
    <source>
        <dbReference type="EMBL" id="KAL3596893.1"/>
    </source>
</evidence>
<dbReference type="EMBL" id="RCHU02000004">
    <property type="protein sequence ID" value="KAL3596893.1"/>
    <property type="molecule type" value="Genomic_DNA"/>
</dbReference>
<sequence>MGCWKIKFRFRHFLLEGCCISFASFSVHTTARAGVYGHEIVTILVYIDLLFSEASEAFHGTWGRMSGIIAAPGTSTNLLTPSSPLGARIPVFDLSGELLDDTARTGAFPSKSTKSLRNSSWDKETCQERCRRKRTQPLGERSAGSVFRNPSELGVAAAELIEKAGLKGFREDGAMISNIHTSTSS</sequence>
<gene>
    <name evidence="1" type="ORF">D5086_008530</name>
</gene>
<organism evidence="1 2">
    <name type="scientific">Populus alba</name>
    <name type="common">White poplar</name>
    <dbReference type="NCBI Taxonomy" id="43335"/>
    <lineage>
        <taxon>Eukaryota</taxon>
        <taxon>Viridiplantae</taxon>
        <taxon>Streptophyta</taxon>
        <taxon>Embryophyta</taxon>
        <taxon>Tracheophyta</taxon>
        <taxon>Spermatophyta</taxon>
        <taxon>Magnoliopsida</taxon>
        <taxon>eudicotyledons</taxon>
        <taxon>Gunneridae</taxon>
        <taxon>Pentapetalae</taxon>
        <taxon>rosids</taxon>
        <taxon>fabids</taxon>
        <taxon>Malpighiales</taxon>
        <taxon>Salicaceae</taxon>
        <taxon>Saliceae</taxon>
        <taxon>Populus</taxon>
    </lineage>
</organism>
<protein>
    <submittedName>
        <fullName evidence="1">Uncharacterized protein</fullName>
    </submittedName>
</protein>
<keyword evidence="2" id="KW-1185">Reference proteome</keyword>
<proteinExistence type="predicted"/>
<evidence type="ECO:0000313" key="2">
    <source>
        <dbReference type="Proteomes" id="UP000309997"/>
    </source>
</evidence>
<reference evidence="1 2" key="1">
    <citation type="journal article" date="2024" name="Plant Biotechnol. J.">
        <title>Genome and CRISPR/Cas9 system of a widespread forest tree (Populus alba) in the world.</title>
        <authorList>
            <person name="Liu Y.J."/>
            <person name="Jiang P.F."/>
            <person name="Han X.M."/>
            <person name="Li X.Y."/>
            <person name="Wang H.M."/>
            <person name="Wang Y.J."/>
            <person name="Wang X.X."/>
            <person name="Zeng Q.Y."/>
        </authorList>
    </citation>
    <scope>NUCLEOTIDE SEQUENCE [LARGE SCALE GENOMIC DNA]</scope>
    <source>
        <strain evidence="2">cv. PAL-ZL1</strain>
    </source>
</reference>
<dbReference type="Proteomes" id="UP000309997">
    <property type="component" value="Unassembled WGS sequence"/>
</dbReference>
<comment type="caution">
    <text evidence="1">The sequence shown here is derived from an EMBL/GenBank/DDBJ whole genome shotgun (WGS) entry which is preliminary data.</text>
</comment>
<accession>A0ACC4CG61</accession>